<dbReference type="STRING" id="1805034.AUJ59_03925"/>
<feature type="transmembrane region" description="Helical" evidence="1">
    <location>
        <begin position="163"/>
        <end position="189"/>
    </location>
</feature>
<feature type="transmembrane region" description="Helical" evidence="1">
    <location>
        <begin position="140"/>
        <end position="157"/>
    </location>
</feature>
<evidence type="ECO:0000313" key="3">
    <source>
        <dbReference type="Proteomes" id="UP000183144"/>
    </source>
</evidence>
<feature type="transmembrane region" description="Helical" evidence="1">
    <location>
        <begin position="115"/>
        <end position="133"/>
    </location>
</feature>
<feature type="transmembrane region" description="Helical" evidence="1">
    <location>
        <begin position="321"/>
        <end position="338"/>
    </location>
</feature>
<gene>
    <name evidence="2" type="ORF">AUJ59_03925</name>
</gene>
<reference evidence="2 3" key="1">
    <citation type="journal article" date="2016" name="Environ. Microbiol.">
        <title>Genomic resolution of a cold subsurface aquifer community provides metabolic insights for novel microbes adapted to high CO concentrations.</title>
        <authorList>
            <person name="Probst A.J."/>
            <person name="Castelle C.J."/>
            <person name="Singh A."/>
            <person name="Brown C.T."/>
            <person name="Anantharaman K."/>
            <person name="Sharon I."/>
            <person name="Hug L.A."/>
            <person name="Burstein D."/>
            <person name="Emerson J.B."/>
            <person name="Thomas B.C."/>
            <person name="Banfield J.F."/>
        </authorList>
    </citation>
    <scope>NUCLEOTIDE SEQUENCE [LARGE SCALE GENOMIC DNA]</scope>
    <source>
        <strain evidence="2">CG1_02_47_37</strain>
    </source>
</reference>
<keyword evidence="1" id="KW-0812">Transmembrane</keyword>
<evidence type="ECO:0008006" key="4">
    <source>
        <dbReference type="Google" id="ProtNLM"/>
    </source>
</evidence>
<dbReference type="AlphaFoldDB" id="A0A1J4RR16"/>
<accession>A0A1J4RR16</accession>
<feature type="transmembrane region" description="Helical" evidence="1">
    <location>
        <begin position="412"/>
        <end position="430"/>
    </location>
</feature>
<dbReference type="Proteomes" id="UP000183144">
    <property type="component" value="Unassembled WGS sequence"/>
</dbReference>
<sequence length="437" mass="50874">MKFFKYLWPLLILPALWPIFRNDFFQMHDFTHVARLVELDLGIKLGHWPPRWAPDLGWGNGMPLFHFYGSLPYYLAELFYLIKVPAVWAIKAVFAVNYLAGFYFMYLWAKAHWGKWGGILSGLAFVYLPYRAVQFYVRGSLAELTAMTFIPLFYYAAGKRKTVLAALTWTGIFLSHNVIALFSLGFFGLYFLFNLKHWRRWLILSGLTLLLSAWFIIPAFFEKNLTVVDSLTGGYFHFSYHFIYLRQLINRFWGYGGSILGPEDGMSFQLGWPQLGLILPAVWLWRRLSYFWLALAMAIFMMTFHSKFIWEAVPILALAQFPWRLLAFAGTIIAFFAGSAAKNKYIAVVAGILIITLNFRYFRPQQFSPVDDYYYTDRQRIADEMSDLLQDYLPKNYADFPTAAGGKTPLESWSDIISLLTWIGLIVYYARTRRISR</sequence>
<feature type="transmembrane region" description="Helical" evidence="1">
    <location>
        <begin position="89"/>
        <end position="109"/>
    </location>
</feature>
<feature type="transmembrane region" description="Helical" evidence="1">
    <location>
        <begin position="345"/>
        <end position="362"/>
    </location>
</feature>
<feature type="transmembrane region" description="Helical" evidence="1">
    <location>
        <begin position="290"/>
        <end position="309"/>
    </location>
</feature>
<feature type="transmembrane region" description="Helical" evidence="1">
    <location>
        <begin position="64"/>
        <end position="82"/>
    </location>
</feature>
<keyword evidence="1" id="KW-0472">Membrane</keyword>
<dbReference type="EMBL" id="MNUI01000073">
    <property type="protein sequence ID" value="OIN88397.1"/>
    <property type="molecule type" value="Genomic_DNA"/>
</dbReference>
<name>A0A1J4RR16_9BACT</name>
<evidence type="ECO:0000256" key="1">
    <source>
        <dbReference type="SAM" id="Phobius"/>
    </source>
</evidence>
<evidence type="ECO:0000313" key="2">
    <source>
        <dbReference type="EMBL" id="OIN88397.1"/>
    </source>
</evidence>
<protein>
    <recommendedName>
        <fullName evidence="4">Membrane protein 6-pyruvoyl-tetrahydropterin synthase-related domain-containing protein</fullName>
    </recommendedName>
</protein>
<feature type="transmembrane region" description="Helical" evidence="1">
    <location>
        <begin position="201"/>
        <end position="221"/>
    </location>
</feature>
<comment type="caution">
    <text evidence="2">The sequence shown here is derived from an EMBL/GenBank/DDBJ whole genome shotgun (WGS) entry which is preliminary data.</text>
</comment>
<proteinExistence type="predicted"/>
<keyword evidence="1" id="KW-1133">Transmembrane helix</keyword>
<organism evidence="2 3">
    <name type="scientific">Candidatus Beckwithbacteria bacterium CG1_02_47_37</name>
    <dbReference type="NCBI Taxonomy" id="1805034"/>
    <lineage>
        <taxon>Bacteria</taxon>
        <taxon>Candidatus Beckwithiibacteriota</taxon>
    </lineage>
</organism>